<evidence type="ECO:0000313" key="3">
    <source>
        <dbReference type="EMBL" id="ABK19111.1"/>
    </source>
</evidence>
<dbReference type="HOGENOM" id="CLU_1626238_0_0_7"/>
<dbReference type="Pfam" id="PF14340">
    <property type="entry name" value="DUF4395"/>
    <property type="match status" value="1"/>
</dbReference>
<dbReference type="AlphaFoldDB" id="A0LNV9"/>
<reference evidence="3 4" key="1">
    <citation type="submission" date="2006-10" db="EMBL/GenBank/DDBJ databases">
        <title>Complete sequence of Syntrophobacter fumaroxidans MPOB.</title>
        <authorList>
            <consortium name="US DOE Joint Genome Institute"/>
            <person name="Copeland A."/>
            <person name="Lucas S."/>
            <person name="Lapidus A."/>
            <person name="Barry K."/>
            <person name="Detter J.C."/>
            <person name="Glavina del Rio T."/>
            <person name="Hammon N."/>
            <person name="Israni S."/>
            <person name="Pitluck S."/>
            <person name="Goltsman E.G."/>
            <person name="Martinez M."/>
            <person name="Schmutz J."/>
            <person name="Larimer F."/>
            <person name="Land M."/>
            <person name="Hauser L."/>
            <person name="Kyrpides N."/>
            <person name="Kim E."/>
            <person name="Boone D.R."/>
            <person name="Brockman F."/>
            <person name="Culley D."/>
            <person name="Ferry J."/>
            <person name="Gunsalus R."/>
            <person name="McInerney M.J."/>
            <person name="Morrison M."/>
            <person name="Plugge C."/>
            <person name="Rohlin L."/>
            <person name="Scholten J."/>
            <person name="Sieber J."/>
            <person name="Stams A.J.M."/>
            <person name="Worm P."/>
            <person name="Henstra A.M."/>
            <person name="Richardson P."/>
        </authorList>
    </citation>
    <scope>NUCLEOTIDE SEQUENCE [LARGE SCALE GENOMIC DNA]</scope>
    <source>
        <strain evidence="4">DSM 10017 / MPOB</strain>
    </source>
</reference>
<accession>A0LNV9</accession>
<keyword evidence="1" id="KW-0812">Transmembrane</keyword>
<feature type="domain" description="DUF4395" evidence="2">
    <location>
        <begin position="32"/>
        <end position="149"/>
    </location>
</feature>
<proteinExistence type="predicted"/>
<evidence type="ECO:0000313" key="4">
    <source>
        <dbReference type="Proteomes" id="UP000001784"/>
    </source>
</evidence>
<dbReference type="EMBL" id="CP000478">
    <property type="protein sequence ID" value="ABK19111.1"/>
    <property type="molecule type" value="Genomic_DNA"/>
</dbReference>
<feature type="transmembrane region" description="Helical" evidence="1">
    <location>
        <begin position="128"/>
        <end position="153"/>
    </location>
</feature>
<dbReference type="eggNOG" id="ENOG50330N5">
    <property type="taxonomic scope" value="Bacteria"/>
</dbReference>
<dbReference type="InParanoid" id="A0LNV9"/>
<dbReference type="KEGG" id="sfu:Sfum_3440"/>
<evidence type="ECO:0000256" key="1">
    <source>
        <dbReference type="SAM" id="Phobius"/>
    </source>
</evidence>
<name>A0LNV9_SYNFM</name>
<gene>
    <name evidence="3" type="ordered locus">Sfum_3440</name>
</gene>
<sequence>MSSTPGIACKNIQAQGFCGLEDEVCTRIDHPLRLSPAICMVWAAVGTALASPAILWALVPFAALGAILHGHPFDVFYNHGLRHLSGAPALPRYGARRRFACALATIMLATAAWAFQAGLLALGSIVGWSLVGAAFVNVSTGFCIPSFIVRFFFGRVDCRQGGV</sequence>
<dbReference type="STRING" id="335543.Sfum_3440"/>
<organism evidence="3 4">
    <name type="scientific">Syntrophobacter fumaroxidans (strain DSM 10017 / MPOB)</name>
    <dbReference type="NCBI Taxonomy" id="335543"/>
    <lineage>
        <taxon>Bacteria</taxon>
        <taxon>Pseudomonadati</taxon>
        <taxon>Thermodesulfobacteriota</taxon>
        <taxon>Syntrophobacteria</taxon>
        <taxon>Syntrophobacterales</taxon>
        <taxon>Syntrophobacteraceae</taxon>
        <taxon>Syntrophobacter</taxon>
    </lineage>
</organism>
<feature type="transmembrane region" description="Helical" evidence="1">
    <location>
        <begin position="99"/>
        <end position="122"/>
    </location>
</feature>
<keyword evidence="4" id="KW-1185">Reference proteome</keyword>
<keyword evidence="1" id="KW-1133">Transmembrane helix</keyword>
<dbReference type="OrthoDB" id="9814704at2"/>
<evidence type="ECO:0000259" key="2">
    <source>
        <dbReference type="Pfam" id="PF14340"/>
    </source>
</evidence>
<dbReference type="InterPro" id="IPR025508">
    <property type="entry name" value="DUF4395"/>
</dbReference>
<dbReference type="RefSeq" id="WP_011700236.1">
    <property type="nucleotide sequence ID" value="NC_008554.1"/>
</dbReference>
<protein>
    <recommendedName>
        <fullName evidence="2">DUF4395 domain-containing protein</fullName>
    </recommendedName>
</protein>
<feature type="transmembrane region" description="Helical" evidence="1">
    <location>
        <begin position="41"/>
        <end position="68"/>
    </location>
</feature>
<dbReference type="Proteomes" id="UP000001784">
    <property type="component" value="Chromosome"/>
</dbReference>
<keyword evidence="1" id="KW-0472">Membrane</keyword>